<name>A0ABM6RFG9_9RHOB</name>
<dbReference type="Pfam" id="PF00575">
    <property type="entry name" value="S1"/>
    <property type="match status" value="1"/>
</dbReference>
<organism evidence="3 4">
    <name type="scientific">Phaeobacter inhibens</name>
    <dbReference type="NCBI Taxonomy" id="221822"/>
    <lineage>
        <taxon>Bacteria</taxon>
        <taxon>Pseudomonadati</taxon>
        <taxon>Pseudomonadota</taxon>
        <taxon>Alphaproteobacteria</taxon>
        <taxon>Rhodobacterales</taxon>
        <taxon>Roseobacteraceae</taxon>
        <taxon>Phaeobacter</taxon>
    </lineage>
</organism>
<protein>
    <submittedName>
        <fullName evidence="3">Transcriptional accessory protein</fullName>
    </submittedName>
</protein>
<dbReference type="SMART" id="SM00316">
    <property type="entry name" value="S1"/>
    <property type="match status" value="1"/>
</dbReference>
<accession>A0ABM6RFG9</accession>
<dbReference type="InterPro" id="IPR037027">
    <property type="entry name" value="YqgF/RNaseH-like_dom_sf"/>
</dbReference>
<dbReference type="SUPFAM" id="SSF47781">
    <property type="entry name" value="RuvA domain 2-like"/>
    <property type="match status" value="2"/>
</dbReference>
<evidence type="ECO:0000259" key="2">
    <source>
        <dbReference type="PROSITE" id="PS50126"/>
    </source>
</evidence>
<dbReference type="InterPro" id="IPR032639">
    <property type="entry name" value="Tex_YqgF"/>
</dbReference>
<reference evidence="3 4" key="1">
    <citation type="journal article" date="2017" name="Genome Biol. Evol.">
        <title>Trajectories and Drivers of Genome Evolution in Surface-Associated Marine Phaeobacter.</title>
        <authorList>
            <person name="Freese H.M."/>
            <person name="Sikorski J."/>
            <person name="Bunk B."/>
            <person name="Scheuner C."/>
            <person name="Meier-Kolthoff J.P."/>
            <person name="Sproer C."/>
            <person name="Gram L."/>
            <person name="Overmann J."/>
        </authorList>
    </citation>
    <scope>NUCLEOTIDE SEQUENCE [LARGE SCALE GENOMIC DNA]</scope>
    <source>
        <strain evidence="3 4">P66</strain>
    </source>
</reference>
<dbReference type="InterPro" id="IPR044146">
    <property type="entry name" value="S1_Tex"/>
</dbReference>
<dbReference type="InterPro" id="IPR041692">
    <property type="entry name" value="HHH_9"/>
</dbReference>
<gene>
    <name evidence="3" type="ORF">PhaeoP66_02375</name>
</gene>
<dbReference type="Gene3D" id="1.10.150.310">
    <property type="entry name" value="Tex RuvX-like domain-like"/>
    <property type="match status" value="1"/>
</dbReference>
<dbReference type="PANTHER" id="PTHR10724:SF10">
    <property type="entry name" value="S1 RNA-BINDING DOMAIN-CONTAINING PROTEIN 1"/>
    <property type="match status" value="1"/>
</dbReference>
<feature type="domain" description="S1 motif" evidence="2">
    <location>
        <begin position="649"/>
        <end position="718"/>
    </location>
</feature>
<feature type="compositionally biased region" description="Basic and acidic residues" evidence="1">
    <location>
        <begin position="717"/>
        <end position="731"/>
    </location>
</feature>
<feature type="region of interest" description="Disordered" evidence="1">
    <location>
        <begin position="717"/>
        <end position="788"/>
    </location>
</feature>
<dbReference type="SUPFAM" id="SSF53098">
    <property type="entry name" value="Ribonuclease H-like"/>
    <property type="match status" value="1"/>
</dbReference>
<keyword evidence="4" id="KW-1185">Reference proteome</keyword>
<dbReference type="Pfam" id="PF22706">
    <property type="entry name" value="Tex_central_region"/>
    <property type="match status" value="1"/>
</dbReference>
<dbReference type="InterPro" id="IPR018974">
    <property type="entry name" value="Tex-like_N"/>
</dbReference>
<dbReference type="EMBL" id="CP010705">
    <property type="protein sequence ID" value="AUQ95147.1"/>
    <property type="molecule type" value="Genomic_DNA"/>
</dbReference>
<dbReference type="Pfam" id="PF16921">
    <property type="entry name" value="Tex_YqgF"/>
    <property type="match status" value="1"/>
</dbReference>
<dbReference type="Pfam" id="PF12836">
    <property type="entry name" value="HHH_3"/>
    <property type="match status" value="1"/>
</dbReference>
<dbReference type="Proteomes" id="UP000236536">
    <property type="component" value="Chromosome"/>
</dbReference>
<evidence type="ECO:0000313" key="3">
    <source>
        <dbReference type="EMBL" id="AUQ95147.1"/>
    </source>
</evidence>
<dbReference type="InterPro" id="IPR003029">
    <property type="entry name" value="S1_domain"/>
</dbReference>
<dbReference type="SUPFAM" id="SSF50249">
    <property type="entry name" value="Nucleic acid-binding proteins"/>
    <property type="match status" value="1"/>
</dbReference>
<dbReference type="Gene3D" id="3.30.420.140">
    <property type="entry name" value="YqgF/RNase H-like domain"/>
    <property type="match status" value="1"/>
</dbReference>
<dbReference type="InterPro" id="IPR050437">
    <property type="entry name" value="Ribos_protein_bS1-like"/>
</dbReference>
<dbReference type="Pfam" id="PF09371">
    <property type="entry name" value="Tex_N"/>
    <property type="match status" value="1"/>
</dbReference>
<dbReference type="Gene3D" id="1.10.3500.10">
    <property type="entry name" value="Tex N-terminal region-like"/>
    <property type="match status" value="1"/>
</dbReference>
<dbReference type="InterPro" id="IPR006641">
    <property type="entry name" value="YqgF/RNaseH-like_dom"/>
</dbReference>
<dbReference type="RefSeq" id="WP_102874571.1">
    <property type="nucleotide sequence ID" value="NZ_CP010599.1"/>
</dbReference>
<dbReference type="InterPro" id="IPR012340">
    <property type="entry name" value="NA-bd_OB-fold"/>
</dbReference>
<dbReference type="SUPFAM" id="SSF158832">
    <property type="entry name" value="Tex N-terminal region-like"/>
    <property type="match status" value="1"/>
</dbReference>
<evidence type="ECO:0000256" key="1">
    <source>
        <dbReference type="SAM" id="MobiDB-lite"/>
    </source>
</evidence>
<feature type="compositionally biased region" description="Polar residues" evidence="1">
    <location>
        <begin position="755"/>
        <end position="773"/>
    </location>
</feature>
<proteinExistence type="predicted"/>
<dbReference type="InterPro" id="IPR023323">
    <property type="entry name" value="Tex-like_dom_sf"/>
</dbReference>
<dbReference type="Pfam" id="PF17674">
    <property type="entry name" value="HHH_9"/>
    <property type="match status" value="1"/>
</dbReference>
<dbReference type="Gene3D" id="2.40.50.140">
    <property type="entry name" value="Nucleic acid-binding proteins"/>
    <property type="match status" value="1"/>
</dbReference>
<dbReference type="PANTHER" id="PTHR10724">
    <property type="entry name" value="30S RIBOSOMAL PROTEIN S1"/>
    <property type="match status" value="1"/>
</dbReference>
<dbReference type="InterPro" id="IPR010994">
    <property type="entry name" value="RuvA_2-like"/>
</dbReference>
<dbReference type="InterPro" id="IPR012337">
    <property type="entry name" value="RNaseH-like_sf"/>
</dbReference>
<dbReference type="PROSITE" id="PS50126">
    <property type="entry name" value="S1"/>
    <property type="match status" value="1"/>
</dbReference>
<dbReference type="Gene3D" id="1.10.10.650">
    <property type="entry name" value="RuvA domain 2-like"/>
    <property type="match status" value="1"/>
</dbReference>
<reference evidence="3 4" key="2">
    <citation type="journal article" date="2017" name="Int. J. Syst. Evol. Microbiol.">
        <title>Adaptation of Surface-Associated Bacteria to the Open Ocean: A Genomically Distinct Subpopulation of Phaeobacter gallaeciensis Colonizes Pacific Mesozooplankton.</title>
        <authorList>
            <person name="Freese H.M."/>
            <person name="Methner A."/>
            <person name="Overmann J."/>
        </authorList>
    </citation>
    <scope>NUCLEOTIDE SEQUENCE [LARGE SCALE GENOMIC DNA]</scope>
    <source>
        <strain evidence="3 4">P66</strain>
    </source>
</reference>
<dbReference type="InterPro" id="IPR023319">
    <property type="entry name" value="Tex-like_HTH_dom_sf"/>
</dbReference>
<dbReference type="CDD" id="cd05685">
    <property type="entry name" value="S1_Tex"/>
    <property type="match status" value="1"/>
</dbReference>
<dbReference type="InterPro" id="IPR055179">
    <property type="entry name" value="Tex-like_central_region"/>
</dbReference>
<evidence type="ECO:0000313" key="4">
    <source>
        <dbReference type="Proteomes" id="UP000236536"/>
    </source>
</evidence>
<sequence>MDTSARISQTIATEIGAAAKQVSAAVVLLDEGATVPFVARYRKEATGGLDDTQLRRLAERLEYLRELEKRRAAILESVKSQDKLTDALATSIAKAETKAQLEDIYLPYKPKRRTKAMIARENGLEPLADAILANRTADPEALALGYITEAVATAKDALNGARDILTERLTESAALLGRLRMFLQKEAVVTAKVIEGKEQEGAKFSDYFQHTERWADVPSHRALAMLRGSNEGVLTLDVGPEPEEGVARAEAMVAAELGAGGNAPGDIWLRKVAGWTWRVKLSLSMMLELMGDLRGRAQEDAIQVFARNLKDLLFAAPAGARPTLGLDPGIRTGVKAAVVDATGKLVATETLYPFQPKNDLRGAQVSIVKLIAEHGVELIAIGNGTASRETERMVAEVLKHLPAKVKAPTKVVVSEAGASVYSASELAAREFPDLDVSLRGAVSIARRLQDPLAELVKIEPKSIGVGQYQHDVDQHKLSKSLEAVIEDVVNAVGVDLNMASAPLLSHVSGLGPGLAEAIVAHRDVNGAFASRRELLKVARLGPKAFEQCAGFLRIRDGKEPLDASSVHPESYDVARKIVAACGRDIRQIMGDGSALKALRAEEFVGGEVGLPTVRDIFEELEKPGRDPRPSFVTASFKDGVETITDLKPGMVLEGTVTNVAAFGAFVDIGVHQDGLVHVSQLADRFVKDPHEVVKTGQVVKVTVTEVDVPRKRIALTMKKDGGASAKEERTARGPAKGAGTRQGGKPASGRGKGTGQNARQNSGQNRGQNTGQNPGALGAALMDALKKR</sequence>
<dbReference type="SMART" id="SM00732">
    <property type="entry name" value="YqgFc"/>
    <property type="match status" value="1"/>
</dbReference>